<dbReference type="Proteomes" id="UP001501699">
    <property type="component" value="Unassembled WGS sequence"/>
</dbReference>
<organism evidence="1 2">
    <name type="scientific">Bartonella pachyuromydis</name>
    <dbReference type="NCBI Taxonomy" id="931097"/>
    <lineage>
        <taxon>Bacteria</taxon>
        <taxon>Pseudomonadati</taxon>
        <taxon>Pseudomonadota</taxon>
        <taxon>Alphaproteobacteria</taxon>
        <taxon>Hyphomicrobiales</taxon>
        <taxon>Bartonellaceae</taxon>
        <taxon>Bartonella</taxon>
    </lineage>
</organism>
<keyword evidence="2" id="KW-1185">Reference proteome</keyword>
<proteinExistence type="predicted"/>
<evidence type="ECO:0000313" key="1">
    <source>
        <dbReference type="EMBL" id="GAA4667429.1"/>
    </source>
</evidence>
<dbReference type="EMBL" id="BAABJA010000021">
    <property type="protein sequence ID" value="GAA4667429.1"/>
    <property type="molecule type" value="Genomic_DNA"/>
</dbReference>
<sequence length="49" mass="5711">MTNTIIVSVTKMKAVNLSKGRSMFFPITLMEQSYNAQRNKKLHYSKEMN</sequence>
<evidence type="ECO:0000313" key="2">
    <source>
        <dbReference type="Proteomes" id="UP001501699"/>
    </source>
</evidence>
<name>A0ABP8VQG7_9HYPH</name>
<reference evidence="2" key="1">
    <citation type="journal article" date="2019" name="Int. J. Syst. Evol. Microbiol.">
        <title>The Global Catalogue of Microorganisms (GCM) 10K type strain sequencing project: providing services to taxonomists for standard genome sequencing and annotation.</title>
        <authorList>
            <consortium name="The Broad Institute Genomics Platform"/>
            <consortium name="The Broad Institute Genome Sequencing Center for Infectious Disease"/>
            <person name="Wu L."/>
            <person name="Ma J."/>
        </authorList>
    </citation>
    <scope>NUCLEOTIDE SEQUENCE [LARGE SCALE GENOMIC DNA]</scope>
    <source>
        <strain evidence="2">JCM 17714</strain>
    </source>
</reference>
<gene>
    <name evidence="1" type="ORF">GCM10023262_15970</name>
</gene>
<accession>A0ABP8VQG7</accession>
<protein>
    <submittedName>
        <fullName evidence="1">Uncharacterized protein</fullName>
    </submittedName>
</protein>
<comment type="caution">
    <text evidence="1">The sequence shown here is derived from an EMBL/GenBank/DDBJ whole genome shotgun (WGS) entry which is preliminary data.</text>
</comment>